<proteinExistence type="predicted"/>
<name>A0A679JHS6_9HYPH</name>
<evidence type="ECO:0000313" key="1">
    <source>
        <dbReference type="EMBL" id="CAA2136953.1"/>
    </source>
</evidence>
<reference evidence="1" key="1">
    <citation type="submission" date="2019-12" db="EMBL/GenBank/DDBJ databases">
        <authorList>
            <person name="Cremers G."/>
        </authorList>
    </citation>
    <scope>NUCLEOTIDE SEQUENCE</scope>
    <source>
        <strain evidence="1">Mbul2</strain>
        <plasmid evidence="1">1</plasmid>
    </source>
</reference>
<geneLocation type="plasmid" evidence="1">
    <name>1</name>
</geneLocation>
<protein>
    <submittedName>
        <fullName evidence="1">Uncharacterized protein</fullName>
    </submittedName>
</protein>
<sequence length="50" mass="5284">MGGGIHVIGHMAYGSAEKVYLLIDAETLAKIVSAASERRQANPSVKKNSN</sequence>
<organism evidence="1">
    <name type="scientific">Methylobacterium bullatum</name>
    <dbReference type="NCBI Taxonomy" id="570505"/>
    <lineage>
        <taxon>Bacteria</taxon>
        <taxon>Pseudomonadati</taxon>
        <taxon>Pseudomonadota</taxon>
        <taxon>Alphaproteobacteria</taxon>
        <taxon>Hyphomicrobiales</taxon>
        <taxon>Methylobacteriaceae</taxon>
        <taxon>Methylobacterium</taxon>
    </lineage>
</organism>
<keyword evidence="1" id="KW-0614">Plasmid</keyword>
<accession>A0A679JHS6</accession>
<dbReference type="AlphaFoldDB" id="A0A679JHS6"/>
<dbReference type="EMBL" id="LR743510">
    <property type="protein sequence ID" value="CAA2136953.1"/>
    <property type="molecule type" value="Genomic_DNA"/>
</dbReference>
<gene>
    <name evidence="1" type="ORF">MBLL_00420</name>
</gene>